<gene>
    <name evidence="2" type="ORF">PSALAMII_LOCUS7739</name>
</gene>
<dbReference type="AlphaFoldDB" id="A0A9W4JMZ8"/>
<evidence type="ECO:0000313" key="3">
    <source>
        <dbReference type="Proteomes" id="UP001152649"/>
    </source>
</evidence>
<dbReference type="CDD" id="cd09917">
    <property type="entry name" value="F-box_SF"/>
    <property type="match status" value="1"/>
</dbReference>
<dbReference type="SUPFAM" id="SSF81383">
    <property type="entry name" value="F-box domain"/>
    <property type="match status" value="1"/>
</dbReference>
<dbReference type="Gene3D" id="1.20.1280.50">
    <property type="match status" value="1"/>
</dbReference>
<dbReference type="Proteomes" id="UP001152649">
    <property type="component" value="Unassembled WGS sequence"/>
</dbReference>
<dbReference type="InterPro" id="IPR036047">
    <property type="entry name" value="F-box-like_dom_sf"/>
</dbReference>
<dbReference type="Pfam" id="PF12937">
    <property type="entry name" value="F-box-like"/>
    <property type="match status" value="1"/>
</dbReference>
<feature type="domain" description="F-box" evidence="1">
    <location>
        <begin position="51"/>
        <end position="101"/>
    </location>
</feature>
<protein>
    <recommendedName>
        <fullName evidence="1">F-box domain-containing protein</fullName>
    </recommendedName>
</protein>
<organism evidence="2 3">
    <name type="scientific">Penicillium salamii</name>
    <dbReference type="NCBI Taxonomy" id="1612424"/>
    <lineage>
        <taxon>Eukaryota</taxon>
        <taxon>Fungi</taxon>
        <taxon>Dikarya</taxon>
        <taxon>Ascomycota</taxon>
        <taxon>Pezizomycotina</taxon>
        <taxon>Eurotiomycetes</taxon>
        <taxon>Eurotiomycetidae</taxon>
        <taxon>Eurotiales</taxon>
        <taxon>Aspergillaceae</taxon>
        <taxon>Penicillium</taxon>
    </lineage>
</organism>
<accession>A0A9W4JMZ8</accession>
<dbReference type="PROSITE" id="PS50181">
    <property type="entry name" value="FBOX"/>
    <property type="match status" value="1"/>
</dbReference>
<dbReference type="OrthoDB" id="5575at2759"/>
<name>A0A9W4JMZ8_9EURO</name>
<keyword evidence="3" id="KW-1185">Reference proteome</keyword>
<reference evidence="2" key="1">
    <citation type="submission" date="2021-07" db="EMBL/GenBank/DDBJ databases">
        <authorList>
            <person name="Branca A.L. A."/>
        </authorList>
    </citation>
    <scope>NUCLEOTIDE SEQUENCE</scope>
</reference>
<proteinExistence type="predicted"/>
<evidence type="ECO:0000313" key="2">
    <source>
        <dbReference type="EMBL" id="CAG8400543.1"/>
    </source>
</evidence>
<evidence type="ECO:0000259" key="1">
    <source>
        <dbReference type="PROSITE" id="PS50181"/>
    </source>
</evidence>
<sequence length="507" mass="57939">METNIAQEIGQFKSLSHPLSRRKALDEIVESLTTNELREVRDRIFAVKFQRDVFGQLPVELRCLVASHLDVKDIFNLRRVSRLWKEVLSVPVLLTTVFKNRLGKWPAPDSSIAGLKSSLKMRGRIENGRPAALAYLPVQYRTDRMVIPDISSTSRVVYCKGMLAFTELDYIKVLNLRTGAEKSFTTENREESMSIEISARLFVAITRSDCYIWNIETDEQKSFPLPLVGSYQTLVNGNSVMLRHTSGEVVHFCFTSGMTRTIHLEHPVLNLSLHENGDFSTIDIPTDVEEFRHGYPLRAPEWTTHPLQAKRFSPDGDGFRSSSARPFTISAFLPSWVRELQIGNLSMIKSGQLCCDILLEEDEYLRQRFILRFTREDDDTIAAYWTPVKDTNWRGPRVNTAHEFITDQNIMYSYSPGADRLTLASGRFKVSSPLPGIAFYHFDNYQTLPDDGSEPMIPYFHHNEVSQWRGDDEFFVLQLSGLPGDTYVGSFNEDWKPAGLLTERVCV</sequence>
<dbReference type="InterPro" id="IPR001810">
    <property type="entry name" value="F-box_dom"/>
</dbReference>
<dbReference type="EMBL" id="CAJVPG010000377">
    <property type="protein sequence ID" value="CAG8400543.1"/>
    <property type="molecule type" value="Genomic_DNA"/>
</dbReference>
<comment type="caution">
    <text evidence="2">The sequence shown here is derived from an EMBL/GenBank/DDBJ whole genome shotgun (WGS) entry which is preliminary data.</text>
</comment>